<organism evidence="7 8">
    <name type="scientific">Artemisia annua</name>
    <name type="common">Sweet wormwood</name>
    <dbReference type="NCBI Taxonomy" id="35608"/>
    <lineage>
        <taxon>Eukaryota</taxon>
        <taxon>Viridiplantae</taxon>
        <taxon>Streptophyta</taxon>
        <taxon>Embryophyta</taxon>
        <taxon>Tracheophyta</taxon>
        <taxon>Spermatophyta</taxon>
        <taxon>Magnoliopsida</taxon>
        <taxon>eudicotyledons</taxon>
        <taxon>Gunneridae</taxon>
        <taxon>Pentapetalae</taxon>
        <taxon>asterids</taxon>
        <taxon>campanulids</taxon>
        <taxon>Asterales</taxon>
        <taxon>Asteraceae</taxon>
        <taxon>Asteroideae</taxon>
        <taxon>Anthemideae</taxon>
        <taxon>Artemisiinae</taxon>
        <taxon>Artemisia</taxon>
    </lineage>
</organism>
<feature type="transmembrane region" description="Helical" evidence="5">
    <location>
        <begin position="81"/>
        <end position="103"/>
    </location>
</feature>
<sequence length="188" mass="21205">MNTYRQTFSYLSLSLSRLLDPAAILNSWKYGVQDMAYSEGGVAIFDCGSGLKMEKNQLYTKEKSAMVEKVENLEFKELAQLIYYCSRAAIVVYMGGAAATIALKKLKWLFGIKDFAKKTNIVSVMCFVISSAHHERITSSDLCCFHQLKRTSVWKTALDAGLTSLQISQHASKAAEFWLMDKRVLERC</sequence>
<dbReference type="InterPro" id="IPR011547">
    <property type="entry name" value="SLC26A/SulP_dom"/>
</dbReference>
<name>A0A2U1KE79_ARTAN</name>
<dbReference type="GO" id="GO:0016020">
    <property type="term" value="C:membrane"/>
    <property type="evidence" value="ECO:0007669"/>
    <property type="project" value="UniProtKB-SubCell"/>
</dbReference>
<evidence type="ECO:0000313" key="8">
    <source>
        <dbReference type="Proteomes" id="UP000245207"/>
    </source>
</evidence>
<keyword evidence="4 5" id="KW-0472">Membrane</keyword>
<evidence type="ECO:0000256" key="3">
    <source>
        <dbReference type="ARBA" id="ARBA00022989"/>
    </source>
</evidence>
<evidence type="ECO:0000256" key="5">
    <source>
        <dbReference type="SAM" id="Phobius"/>
    </source>
</evidence>
<keyword evidence="3 5" id="KW-1133">Transmembrane helix</keyword>
<keyword evidence="2 5" id="KW-0812">Transmembrane</keyword>
<dbReference type="EMBL" id="PKPP01020718">
    <property type="protein sequence ID" value="PWA35085.1"/>
    <property type="molecule type" value="Genomic_DNA"/>
</dbReference>
<dbReference type="STRING" id="35608.A0A2U1KE79"/>
<evidence type="ECO:0000256" key="1">
    <source>
        <dbReference type="ARBA" id="ARBA00004141"/>
    </source>
</evidence>
<dbReference type="Pfam" id="PF00916">
    <property type="entry name" value="Sulfate_transp"/>
    <property type="match status" value="1"/>
</dbReference>
<evidence type="ECO:0000256" key="2">
    <source>
        <dbReference type="ARBA" id="ARBA00022692"/>
    </source>
</evidence>
<comment type="subcellular location">
    <subcellularLocation>
        <location evidence="1">Membrane</location>
        <topology evidence="1">Multi-pass membrane protein</topology>
    </subcellularLocation>
</comment>
<dbReference type="Proteomes" id="UP000245207">
    <property type="component" value="Unassembled WGS sequence"/>
</dbReference>
<dbReference type="AlphaFoldDB" id="A0A2U1KE79"/>
<accession>A0A2U1KE79</accession>
<keyword evidence="8" id="KW-1185">Reference proteome</keyword>
<evidence type="ECO:0000256" key="4">
    <source>
        <dbReference type="ARBA" id="ARBA00023136"/>
    </source>
</evidence>
<comment type="caution">
    <text evidence="7">The sequence shown here is derived from an EMBL/GenBank/DDBJ whole genome shotgun (WGS) entry which is preliminary data.</text>
</comment>
<protein>
    <submittedName>
        <fullName evidence="7">STAS domain-containing protein</fullName>
    </submittedName>
</protein>
<evidence type="ECO:0000313" key="7">
    <source>
        <dbReference type="EMBL" id="PWA35085.1"/>
    </source>
</evidence>
<gene>
    <name evidence="7" type="ORF">CTI12_AA612740</name>
</gene>
<feature type="domain" description="SLC26A/SulP transporter" evidence="6">
    <location>
        <begin position="78"/>
        <end position="137"/>
    </location>
</feature>
<proteinExistence type="predicted"/>
<reference evidence="7 8" key="1">
    <citation type="journal article" date="2018" name="Mol. Plant">
        <title>The genome of Artemisia annua provides insight into the evolution of Asteraceae family and artemisinin biosynthesis.</title>
        <authorList>
            <person name="Shen Q."/>
            <person name="Zhang L."/>
            <person name="Liao Z."/>
            <person name="Wang S."/>
            <person name="Yan T."/>
            <person name="Shi P."/>
            <person name="Liu M."/>
            <person name="Fu X."/>
            <person name="Pan Q."/>
            <person name="Wang Y."/>
            <person name="Lv Z."/>
            <person name="Lu X."/>
            <person name="Zhang F."/>
            <person name="Jiang W."/>
            <person name="Ma Y."/>
            <person name="Chen M."/>
            <person name="Hao X."/>
            <person name="Li L."/>
            <person name="Tang Y."/>
            <person name="Lv G."/>
            <person name="Zhou Y."/>
            <person name="Sun X."/>
            <person name="Brodelius P.E."/>
            <person name="Rose J.K.C."/>
            <person name="Tang K."/>
        </authorList>
    </citation>
    <scope>NUCLEOTIDE SEQUENCE [LARGE SCALE GENOMIC DNA]</scope>
    <source>
        <strain evidence="8">cv. Huhao1</strain>
        <tissue evidence="7">Leaf</tissue>
    </source>
</reference>
<evidence type="ECO:0000259" key="6">
    <source>
        <dbReference type="Pfam" id="PF00916"/>
    </source>
</evidence>
<dbReference type="OrthoDB" id="288203at2759"/>